<protein>
    <submittedName>
        <fullName evidence="2">Uncharacterized protein</fullName>
    </submittedName>
</protein>
<dbReference type="OrthoDB" id="1823412at2"/>
<keyword evidence="3" id="KW-1185">Reference proteome</keyword>
<feature type="transmembrane region" description="Helical" evidence="1">
    <location>
        <begin position="47"/>
        <end position="66"/>
    </location>
</feature>
<accession>A0A011VXY2</accession>
<organism evidence="2 3">
    <name type="scientific">Ruminococcus albus SY3</name>
    <dbReference type="NCBI Taxonomy" id="1341156"/>
    <lineage>
        <taxon>Bacteria</taxon>
        <taxon>Bacillati</taxon>
        <taxon>Bacillota</taxon>
        <taxon>Clostridia</taxon>
        <taxon>Eubacteriales</taxon>
        <taxon>Oscillospiraceae</taxon>
        <taxon>Ruminococcus</taxon>
    </lineage>
</organism>
<name>A0A011VXY2_RUMAL</name>
<evidence type="ECO:0000313" key="2">
    <source>
        <dbReference type="EMBL" id="EXM40131.1"/>
    </source>
</evidence>
<evidence type="ECO:0000313" key="3">
    <source>
        <dbReference type="Proteomes" id="UP000021369"/>
    </source>
</evidence>
<sequence length="99" mass="10823">MISGKRNIIIRLSLGLPVCAAMTIFWAKVMVSAEYGGIAFFNSGGDYIAAAIILPIVYIIFCRVMAKKLPVENGKWDAGCWAMMLIVYPVATLICNFVS</sequence>
<reference evidence="2 3" key="1">
    <citation type="submission" date="2013-06" db="EMBL/GenBank/DDBJ databases">
        <title>Rumen cellulosomics: divergent fiber-degrading strategies revealed by comparative genome-wide analysis of six Ruminococcal strains.</title>
        <authorList>
            <person name="Dassa B."/>
            <person name="Borovok I."/>
            <person name="Lamed R."/>
            <person name="Flint H."/>
            <person name="Yeoman C.J."/>
            <person name="White B."/>
            <person name="Bayer E.A."/>
        </authorList>
    </citation>
    <scope>NUCLEOTIDE SEQUENCE [LARGE SCALE GENOMIC DNA]</scope>
    <source>
        <strain evidence="2 3">SY3</strain>
    </source>
</reference>
<evidence type="ECO:0000256" key="1">
    <source>
        <dbReference type="SAM" id="Phobius"/>
    </source>
</evidence>
<gene>
    <name evidence="2" type="ORF">RASY3_06210</name>
</gene>
<proteinExistence type="predicted"/>
<comment type="caution">
    <text evidence="2">The sequence shown here is derived from an EMBL/GenBank/DDBJ whole genome shotgun (WGS) entry which is preliminary data.</text>
</comment>
<dbReference type="EMBL" id="JEOB01000002">
    <property type="protein sequence ID" value="EXM40131.1"/>
    <property type="molecule type" value="Genomic_DNA"/>
</dbReference>
<feature type="transmembrane region" description="Helical" evidence="1">
    <location>
        <begin position="9"/>
        <end position="27"/>
    </location>
</feature>
<dbReference type="RefSeq" id="WP_013497196.1">
    <property type="nucleotide sequence ID" value="NZ_JEOB01000002.1"/>
</dbReference>
<keyword evidence="1" id="KW-1133">Transmembrane helix</keyword>
<dbReference type="AlphaFoldDB" id="A0A011VXY2"/>
<feature type="transmembrane region" description="Helical" evidence="1">
    <location>
        <begin position="78"/>
        <end position="98"/>
    </location>
</feature>
<keyword evidence="1" id="KW-0472">Membrane</keyword>
<dbReference type="PATRIC" id="fig|1341156.4.peg.1658"/>
<dbReference type="Proteomes" id="UP000021369">
    <property type="component" value="Unassembled WGS sequence"/>
</dbReference>
<keyword evidence="1" id="KW-0812">Transmembrane</keyword>